<dbReference type="GeneID" id="116417116"/>
<dbReference type="EnsemblMetazoa" id="XM_031928361">
    <property type="protein sequence ID" value="XP_031784221"/>
    <property type="gene ID" value="LOC116417116"/>
</dbReference>
<dbReference type="KEGG" id="nvi:116417116"/>
<organism evidence="2 3">
    <name type="scientific">Nasonia vitripennis</name>
    <name type="common">Parasitic wasp</name>
    <dbReference type="NCBI Taxonomy" id="7425"/>
    <lineage>
        <taxon>Eukaryota</taxon>
        <taxon>Metazoa</taxon>
        <taxon>Ecdysozoa</taxon>
        <taxon>Arthropoda</taxon>
        <taxon>Hexapoda</taxon>
        <taxon>Insecta</taxon>
        <taxon>Pterygota</taxon>
        <taxon>Neoptera</taxon>
        <taxon>Endopterygota</taxon>
        <taxon>Hymenoptera</taxon>
        <taxon>Apocrita</taxon>
        <taxon>Proctotrupomorpha</taxon>
        <taxon>Chalcidoidea</taxon>
        <taxon>Pteromalidae</taxon>
        <taxon>Pteromalinae</taxon>
        <taxon>Nasonia</taxon>
    </lineage>
</organism>
<reference evidence="2" key="1">
    <citation type="submission" date="2021-01" db="UniProtKB">
        <authorList>
            <consortium name="EnsemblMetazoa"/>
        </authorList>
    </citation>
    <scope>IDENTIFICATION</scope>
</reference>
<dbReference type="Proteomes" id="UP000002358">
    <property type="component" value="Unassembled WGS sequence"/>
</dbReference>
<protein>
    <submittedName>
        <fullName evidence="2">Uncharacterized protein</fullName>
    </submittedName>
</protein>
<accession>A0A7M7QA21</accession>
<evidence type="ECO:0000313" key="2">
    <source>
        <dbReference type="EnsemblMetazoa" id="XP_031784221"/>
    </source>
</evidence>
<dbReference type="RefSeq" id="XP_031784221.1">
    <property type="nucleotide sequence ID" value="XM_031928361.1"/>
</dbReference>
<feature type="region of interest" description="Disordered" evidence="1">
    <location>
        <begin position="130"/>
        <end position="153"/>
    </location>
</feature>
<evidence type="ECO:0000313" key="3">
    <source>
        <dbReference type="Proteomes" id="UP000002358"/>
    </source>
</evidence>
<sequence length="153" mass="17668">MRVVALNQELASMYNVAEESLRSVVLRIAGNLQANSVIRRRFTRSWCLRVKRMVACQLCREFSRLLRCCGPRKIAQLHRHIFKKCNFVRCAAEFCMQQNFAHLPVLTRLMTAFEENNALENLLADITSDEDDDNITEYTSSEYVEPTSSDEGE</sequence>
<proteinExistence type="predicted"/>
<keyword evidence="3" id="KW-1185">Reference proteome</keyword>
<name>A0A7M7QA21_NASVI</name>
<dbReference type="AlphaFoldDB" id="A0A7M7QA21"/>
<feature type="compositionally biased region" description="Polar residues" evidence="1">
    <location>
        <begin position="136"/>
        <end position="147"/>
    </location>
</feature>
<dbReference type="InParanoid" id="A0A7M7QA21"/>
<evidence type="ECO:0000256" key="1">
    <source>
        <dbReference type="SAM" id="MobiDB-lite"/>
    </source>
</evidence>